<dbReference type="Proteomes" id="UP000199533">
    <property type="component" value="Unassembled WGS sequence"/>
</dbReference>
<keyword evidence="5" id="KW-1185">Reference proteome</keyword>
<comment type="subcellular location">
    <subcellularLocation>
        <location evidence="1">Cytoplasm</location>
    </subcellularLocation>
</comment>
<organism evidence="4 5">
    <name type="scientific">Nitrosomonas aestuarii</name>
    <dbReference type="NCBI Taxonomy" id="52441"/>
    <lineage>
        <taxon>Bacteria</taxon>
        <taxon>Pseudomonadati</taxon>
        <taxon>Pseudomonadota</taxon>
        <taxon>Betaproteobacteria</taxon>
        <taxon>Nitrosomonadales</taxon>
        <taxon>Nitrosomonadaceae</taxon>
        <taxon>Nitrosomonas</taxon>
    </lineage>
</organism>
<comment type="similarity">
    <text evidence="2">Belongs to the YejK family.</text>
</comment>
<evidence type="ECO:0000256" key="2">
    <source>
        <dbReference type="ARBA" id="ARBA00009035"/>
    </source>
</evidence>
<gene>
    <name evidence="4" type="ORF">SAMN05216302_102143</name>
</gene>
<dbReference type="InterPro" id="IPR007358">
    <property type="entry name" value="Nucleoid_associated_NdpA"/>
</dbReference>
<evidence type="ECO:0000313" key="5">
    <source>
        <dbReference type="Proteomes" id="UP000199533"/>
    </source>
</evidence>
<dbReference type="GO" id="GO:0009295">
    <property type="term" value="C:nucleoid"/>
    <property type="evidence" value="ECO:0007669"/>
    <property type="project" value="InterPro"/>
</dbReference>
<name>A0A1I4DHP2_9PROT</name>
<dbReference type="GO" id="GO:0005737">
    <property type="term" value="C:cytoplasm"/>
    <property type="evidence" value="ECO:0007669"/>
    <property type="project" value="UniProtKB-SubCell"/>
</dbReference>
<dbReference type="EMBL" id="FOSP01000021">
    <property type="protein sequence ID" value="SFK92735.1"/>
    <property type="molecule type" value="Genomic_DNA"/>
</dbReference>
<sequence length="340" mass="37948">MKLLTTTAAIAHKILKEKHADGTLQLRNTCLPSSEALNRLIGEIHTAYTERSGKSYGTFEADEINYPTALNLRKHYHEKAVNFVDTSIALMNTLLVKANEASSNLATGGSVLIADITNGEAQWLVVTILTDKMSAAIDDNLNLVESIHLDLNGMRFAGRVNITKWLNGDDRYISFLKGGSNDVSNYFQSFLGCIHPKAWQQETMHLVKSIRKAVSTLSATDDQREAARQAAFQYLDKCAKESAPVSIDILCNHIWPNDPNALRTHLNDPETGISDGFTPQRRALKGLVRFEGKGKKWQIKFEREAVINGEIILNDNDKVLTIKNVPDDFVDRFKEDFSIS</sequence>
<dbReference type="Pfam" id="PF04245">
    <property type="entry name" value="NA37"/>
    <property type="match status" value="1"/>
</dbReference>
<dbReference type="OrthoDB" id="7540719at2"/>
<dbReference type="PANTHER" id="PTHR38772:SF1">
    <property type="entry name" value="NUCLEOID-ASSOCIATED PROTEIN YEJK"/>
    <property type="match status" value="1"/>
</dbReference>
<proteinExistence type="inferred from homology"/>
<evidence type="ECO:0000256" key="3">
    <source>
        <dbReference type="ARBA" id="ARBA00022490"/>
    </source>
</evidence>
<dbReference type="AlphaFoldDB" id="A0A1I4DHP2"/>
<accession>A0A1I4DHP2</accession>
<keyword evidence="3" id="KW-0963">Cytoplasm</keyword>
<protein>
    <submittedName>
        <fullName evidence="4">Nucleoid-associated protein</fullName>
    </submittedName>
</protein>
<evidence type="ECO:0000313" key="4">
    <source>
        <dbReference type="EMBL" id="SFK92735.1"/>
    </source>
</evidence>
<reference evidence="5" key="1">
    <citation type="submission" date="2016-10" db="EMBL/GenBank/DDBJ databases">
        <authorList>
            <person name="Varghese N."/>
            <person name="Submissions S."/>
        </authorList>
    </citation>
    <scope>NUCLEOTIDE SEQUENCE [LARGE SCALE GENOMIC DNA]</scope>
    <source>
        <strain evidence="5">Nm69</strain>
    </source>
</reference>
<evidence type="ECO:0000256" key="1">
    <source>
        <dbReference type="ARBA" id="ARBA00004496"/>
    </source>
</evidence>
<dbReference type="PANTHER" id="PTHR38772">
    <property type="match status" value="1"/>
</dbReference>
<dbReference type="STRING" id="52441.SAMN05216302_102143"/>